<dbReference type="HOGENOM" id="CLU_1917406_0_0_1"/>
<dbReference type="RefSeq" id="XP_001882153.1">
    <property type="nucleotide sequence ID" value="XM_001882118.1"/>
</dbReference>
<dbReference type="EMBL" id="DS547105">
    <property type="protein sequence ID" value="EDR07222.1"/>
    <property type="molecule type" value="Genomic_DNA"/>
</dbReference>
<name>B0DE87_LACBS</name>
<proteinExistence type="predicted"/>
<dbReference type="AlphaFoldDB" id="B0DE87"/>
<dbReference type="STRING" id="486041.B0DE87"/>
<keyword evidence="2" id="KW-1185">Reference proteome</keyword>
<dbReference type="KEGG" id="lbc:LACBIDRAFT_298890"/>
<sequence length="132" mass="15421">MRRLRPLFSRQHRRRRYQRFHDNLGSRLAAQAALSVKMLEAFTRDTKANHMRATTRTLGVLLPDPAAEKIDNKPWGVWVPILQKETSLPVRRTVSFDVGLTEESKRFAFEVYDVEDAIRVEKMQLPMAEGWL</sequence>
<dbReference type="InParanoid" id="B0DE87"/>
<evidence type="ECO:0000313" key="1">
    <source>
        <dbReference type="EMBL" id="EDR07222.1"/>
    </source>
</evidence>
<reference evidence="1 2" key="1">
    <citation type="journal article" date="2008" name="Nature">
        <title>The genome of Laccaria bicolor provides insights into mycorrhizal symbiosis.</title>
        <authorList>
            <person name="Martin F."/>
            <person name="Aerts A."/>
            <person name="Ahren D."/>
            <person name="Brun A."/>
            <person name="Danchin E.G.J."/>
            <person name="Duchaussoy F."/>
            <person name="Gibon J."/>
            <person name="Kohler A."/>
            <person name="Lindquist E."/>
            <person name="Pereda V."/>
            <person name="Salamov A."/>
            <person name="Shapiro H.J."/>
            <person name="Wuyts J."/>
            <person name="Blaudez D."/>
            <person name="Buee M."/>
            <person name="Brokstein P."/>
            <person name="Canbaeck B."/>
            <person name="Cohen D."/>
            <person name="Courty P.E."/>
            <person name="Coutinho P.M."/>
            <person name="Delaruelle C."/>
            <person name="Detter J.C."/>
            <person name="Deveau A."/>
            <person name="DiFazio S."/>
            <person name="Duplessis S."/>
            <person name="Fraissinet-Tachet L."/>
            <person name="Lucic E."/>
            <person name="Frey-Klett P."/>
            <person name="Fourrey C."/>
            <person name="Feussner I."/>
            <person name="Gay G."/>
            <person name="Grimwood J."/>
            <person name="Hoegger P.J."/>
            <person name="Jain P."/>
            <person name="Kilaru S."/>
            <person name="Labbe J."/>
            <person name="Lin Y.C."/>
            <person name="Legue V."/>
            <person name="Le Tacon F."/>
            <person name="Marmeisse R."/>
            <person name="Melayah D."/>
            <person name="Montanini B."/>
            <person name="Muratet M."/>
            <person name="Nehls U."/>
            <person name="Niculita-Hirzel H."/>
            <person name="Oudot-Le Secq M.P."/>
            <person name="Peter M."/>
            <person name="Quesneville H."/>
            <person name="Rajashekar B."/>
            <person name="Reich M."/>
            <person name="Rouhier N."/>
            <person name="Schmutz J."/>
            <person name="Yin T."/>
            <person name="Chalot M."/>
            <person name="Henrissat B."/>
            <person name="Kuees U."/>
            <person name="Lucas S."/>
            <person name="Van de Peer Y."/>
            <person name="Podila G.K."/>
            <person name="Polle A."/>
            <person name="Pukkila P.J."/>
            <person name="Richardson P.M."/>
            <person name="Rouze P."/>
            <person name="Sanders I.R."/>
            <person name="Stajich J.E."/>
            <person name="Tunlid A."/>
            <person name="Tuskan G."/>
            <person name="Grigoriev I.V."/>
        </authorList>
    </citation>
    <scope>NUCLEOTIDE SEQUENCE [LARGE SCALE GENOMIC DNA]</scope>
    <source>
        <strain evidence="2">S238N-H82 / ATCC MYA-4686</strain>
    </source>
</reference>
<dbReference type="OrthoDB" id="3058461at2759"/>
<organism evidence="2">
    <name type="scientific">Laccaria bicolor (strain S238N-H82 / ATCC MYA-4686)</name>
    <name type="common">Bicoloured deceiver</name>
    <name type="synonym">Laccaria laccata var. bicolor</name>
    <dbReference type="NCBI Taxonomy" id="486041"/>
    <lineage>
        <taxon>Eukaryota</taxon>
        <taxon>Fungi</taxon>
        <taxon>Dikarya</taxon>
        <taxon>Basidiomycota</taxon>
        <taxon>Agaricomycotina</taxon>
        <taxon>Agaricomycetes</taxon>
        <taxon>Agaricomycetidae</taxon>
        <taxon>Agaricales</taxon>
        <taxon>Agaricineae</taxon>
        <taxon>Hydnangiaceae</taxon>
        <taxon>Laccaria</taxon>
    </lineage>
</organism>
<gene>
    <name evidence="1" type="ORF">LACBIDRAFT_298890</name>
</gene>
<dbReference type="Proteomes" id="UP000001194">
    <property type="component" value="Unassembled WGS sequence"/>
</dbReference>
<protein>
    <submittedName>
        <fullName evidence="1">Predicted protein</fullName>
    </submittedName>
</protein>
<evidence type="ECO:0000313" key="2">
    <source>
        <dbReference type="Proteomes" id="UP000001194"/>
    </source>
</evidence>
<dbReference type="GeneID" id="6077851"/>
<accession>B0DE87</accession>